<dbReference type="EMBL" id="BAAAOF010000003">
    <property type="protein sequence ID" value="GAA1926681.1"/>
    <property type="molecule type" value="Genomic_DNA"/>
</dbReference>
<name>A0ABN2PNF4_9MICO</name>
<evidence type="ECO:0000313" key="5">
    <source>
        <dbReference type="Proteomes" id="UP001501343"/>
    </source>
</evidence>
<protein>
    <submittedName>
        <fullName evidence="4">Uncharacterized protein</fullName>
    </submittedName>
</protein>
<dbReference type="InterPro" id="IPR032675">
    <property type="entry name" value="LRR_dom_sf"/>
</dbReference>
<organism evidence="4 5">
    <name type="scientific">Microbacterium aoyamense</name>
    <dbReference type="NCBI Taxonomy" id="344166"/>
    <lineage>
        <taxon>Bacteria</taxon>
        <taxon>Bacillati</taxon>
        <taxon>Actinomycetota</taxon>
        <taxon>Actinomycetes</taxon>
        <taxon>Micrococcales</taxon>
        <taxon>Microbacteriaceae</taxon>
        <taxon>Microbacterium</taxon>
    </lineage>
</organism>
<dbReference type="InterPro" id="IPR051922">
    <property type="entry name" value="Bact_Sporulation_Assoc"/>
</dbReference>
<keyword evidence="3" id="KW-0732">Signal</keyword>
<comment type="caution">
    <text evidence="4">The sequence shown here is derived from an EMBL/GenBank/DDBJ whole genome shotgun (WGS) entry which is preliminary data.</text>
</comment>
<feature type="signal peptide" evidence="3">
    <location>
        <begin position="1"/>
        <end position="30"/>
    </location>
</feature>
<keyword evidence="1" id="KW-0433">Leucine-rich repeat</keyword>
<dbReference type="Gene3D" id="2.60.40.10">
    <property type="entry name" value="Immunoglobulins"/>
    <property type="match status" value="1"/>
</dbReference>
<dbReference type="SMART" id="SM00369">
    <property type="entry name" value="LRR_TYP"/>
    <property type="match status" value="3"/>
</dbReference>
<proteinExistence type="predicted"/>
<dbReference type="InterPro" id="IPR013783">
    <property type="entry name" value="Ig-like_fold"/>
</dbReference>
<dbReference type="Proteomes" id="UP001501343">
    <property type="component" value="Unassembled WGS sequence"/>
</dbReference>
<evidence type="ECO:0000256" key="3">
    <source>
        <dbReference type="SAM" id="SignalP"/>
    </source>
</evidence>
<dbReference type="PANTHER" id="PTHR30032">
    <property type="entry name" value="N-ACETYLMURAMOYL-L-ALANINE AMIDASE-RELATED"/>
    <property type="match status" value="1"/>
</dbReference>
<dbReference type="Gene3D" id="3.40.50.12090">
    <property type="match status" value="1"/>
</dbReference>
<dbReference type="InterPro" id="IPR007253">
    <property type="entry name" value="Cell_wall-bd_2"/>
</dbReference>
<dbReference type="Gene3D" id="2.60.40.2700">
    <property type="match status" value="1"/>
</dbReference>
<dbReference type="InterPro" id="IPR025875">
    <property type="entry name" value="Leu-rich_rpt_4"/>
</dbReference>
<keyword evidence="5" id="KW-1185">Reference proteome</keyword>
<dbReference type="PROSITE" id="PS51450">
    <property type="entry name" value="LRR"/>
    <property type="match status" value="4"/>
</dbReference>
<dbReference type="InterPro" id="IPR003591">
    <property type="entry name" value="Leu-rich_rpt_typical-subtyp"/>
</dbReference>
<keyword evidence="2" id="KW-0677">Repeat</keyword>
<dbReference type="Gene3D" id="3.80.10.10">
    <property type="entry name" value="Ribonuclease Inhibitor"/>
    <property type="match status" value="1"/>
</dbReference>
<evidence type="ECO:0000313" key="4">
    <source>
        <dbReference type="EMBL" id="GAA1926681.1"/>
    </source>
</evidence>
<gene>
    <name evidence="4" type="ORF">GCM10009775_18590</name>
</gene>
<accession>A0ABN2PNF4</accession>
<dbReference type="Pfam" id="PF12799">
    <property type="entry name" value="LRR_4"/>
    <property type="match status" value="1"/>
</dbReference>
<evidence type="ECO:0000256" key="2">
    <source>
        <dbReference type="ARBA" id="ARBA00022737"/>
    </source>
</evidence>
<dbReference type="SUPFAM" id="SSF52058">
    <property type="entry name" value="L domain-like"/>
    <property type="match status" value="1"/>
</dbReference>
<dbReference type="PANTHER" id="PTHR30032:SF8">
    <property type="entry name" value="GERMINATION-SPECIFIC N-ACETYLMURAMOYL-L-ALANINE AMIDASE"/>
    <property type="match status" value="1"/>
</dbReference>
<sequence length="1745" mass="178964">MSRARSGAATVAVMAIVASLLIGFAAPASAAPGEAEGGIASRAVPGGATAEVERLSGASRFDTSASISRERFSPGVEVAYVANGMQFPDALSAAPLAAIDGAPLLLSNTAALPQPVRVELERLRPQSIVVLGGRGAVSDAVAADLAALTEGDVTRLSGASRFETSAAISRRGFADGADTVFIANGMAFADALSGAPAAGMLGGPVLLVSPTELPAAVETELERLGPDRIVVLGGTGAVSQRVATRLASIAPDAEIDRWNGASRYETSAKISSESLDPGVPVAYVASGASFPDALSGAPVAGMESGPVLLVPGKEIPDAVRAELARLDPGAIVVLGGSGAVNASVAAELATFADPSIVRVRTADGASVPLAGAADGSALVNVRVPAGRSPLELSAGGAPVLSVDRGVAASTSVLVPVVDGRVALTGSASALVTIETLVSFAHGSAMPGATAALPKPVLRADTTAGLSGDALGQTPLHVGLTGLGGVPATGVRAVHVTATVDVDAATTLALGDQSMPIPAGSTSITTIVMPGAGGAVPASIADGTGSLRLDVRGWVAEADGTTNIVNVEGGYVPARATDPGVTAVTDEAPAAIDVAAVSDREFSLLLVTAMSDESARLTASADGEVLIDPERGAAPQLVVADAEEFALSAGAADVTWTHVGDVLGEALVGGAAPTVAITSPSAGATIDLAESGMVAIEGTVETSGASIRSLDVDARGSRVGWAVPVYSGAGLAWRFDTSSPVDGDVTFTVEARDRANGVGSDTRTVEFVLPGETDVVMAPDAAVVPSAGENAVVAAVTDDAVVLTESPEFVPGDVIVSGVSDEAPEGFLRRVTAIDETDGEWRVHTVHAAITDVVYQADEEDVIDLMGVGEPTLDTDVAPGAGDTPVEIIDEGEPAVVFVDEEDVDLEPYDQVDAGPVAAAGAGLRTSALDFGIDEEITRTLKIGVDLGWKTGDEKPKDTSKATKAKKDVVKTEIKATGGLSLSGAMEFGTSLHIVLKISATWDWGGPKVTVNEFSTVMGVKVKQSATVEAFLQVQMSHSHEHSVAKVKPAPVTFPVGPVPVVITTDFTVSSLASFTARVAVKTELSGQSEQKYGFTYSTDDGLEPVNTSTRTFKTPVLGRYGDAEVSGALEVSLGPKVSMSMNIYDAAGPEFFASAKVGGKATFTQDASGTDVDVSVFIDAGVGGKVKLLVPIIDHVLLEHELFSRSERFNLAHWEWDLTNVPVIGGGDGGDDDTPPDTVIDIPDPELRDCINEILERPSGEPISKGDLDQLTSVWCTGAYDISSLSGLEHASNLELVDMRGMAGLESIAPLAGLDLRQLLLGESGVSDLSPIALLSLSKLDIGGTAVTDLSALTSHREMRELRIYGLPVGDLGPIRDMRKLRSLNISSTEISDLAGIESLTGLEELSMQYAPLEEGALSRIAGLTKLTSLAADGTVSTDLEPLTRLTSLRALTLAGNGITDITPLAGLTDLEHLILSDNDISDASALGSLTSIRTLSVNDNQIESALWLEGMRDLTSLNLQHNRIRELGSVADAAGLRHVALGDNAITDLSGLGDTSRLESLGVDDQRVLADDAYVNTPMPAPRVHIPSGEVAVDIEPAPSAAGAIADGVLTWTTTGMGTLTWSTQIPFGAGEADFGGSIQMAVLDPPTFPLDQITSSPEPYISGDPRPGVTLTLQGGDWQPWPVELSYQWFRNGVAIPGATFISWGAGPSDVGARYSVRIIATKDFPDGTKTVTKWTPEVVIVR</sequence>
<reference evidence="4 5" key="1">
    <citation type="journal article" date="2019" name="Int. J. Syst. Evol. Microbiol.">
        <title>The Global Catalogue of Microorganisms (GCM) 10K type strain sequencing project: providing services to taxonomists for standard genome sequencing and annotation.</title>
        <authorList>
            <consortium name="The Broad Institute Genomics Platform"/>
            <consortium name="The Broad Institute Genome Sequencing Center for Infectious Disease"/>
            <person name="Wu L."/>
            <person name="Ma J."/>
        </authorList>
    </citation>
    <scope>NUCLEOTIDE SEQUENCE [LARGE SCALE GENOMIC DNA]</scope>
    <source>
        <strain evidence="4 5">JCM 14900</strain>
    </source>
</reference>
<dbReference type="InterPro" id="IPR001611">
    <property type="entry name" value="Leu-rich_rpt"/>
</dbReference>
<dbReference type="Pfam" id="PF04122">
    <property type="entry name" value="CW_binding_2"/>
    <property type="match status" value="3"/>
</dbReference>
<evidence type="ECO:0000256" key="1">
    <source>
        <dbReference type="ARBA" id="ARBA00022614"/>
    </source>
</evidence>
<feature type="chain" id="PRO_5045435529" evidence="3">
    <location>
        <begin position="31"/>
        <end position="1745"/>
    </location>
</feature>